<dbReference type="PANTHER" id="PTHR42305:SF1">
    <property type="entry name" value="MEMBRANE PROTEIN RV1733C-RELATED"/>
    <property type="match status" value="1"/>
</dbReference>
<name>A0ABV2WC07_9ACTN</name>
<evidence type="ECO:0000313" key="2">
    <source>
        <dbReference type="EMBL" id="MEU0710855.1"/>
    </source>
</evidence>
<comment type="caution">
    <text evidence="2">The sequence shown here is derived from an EMBL/GenBank/DDBJ whole genome shotgun (WGS) entry which is preliminary data.</text>
</comment>
<reference evidence="2 3" key="1">
    <citation type="submission" date="2024-06" db="EMBL/GenBank/DDBJ databases">
        <title>The Natural Products Discovery Center: Release of the First 8490 Sequenced Strains for Exploring Actinobacteria Biosynthetic Diversity.</title>
        <authorList>
            <person name="Kalkreuter E."/>
            <person name="Kautsar S.A."/>
            <person name="Yang D."/>
            <person name="Bader C.D."/>
            <person name="Teijaro C.N."/>
            <person name="Fluegel L."/>
            <person name="Davis C.M."/>
            <person name="Simpson J.R."/>
            <person name="Lauterbach L."/>
            <person name="Steele A.D."/>
            <person name="Gui C."/>
            <person name="Meng S."/>
            <person name="Li G."/>
            <person name="Viehrig K."/>
            <person name="Ye F."/>
            <person name="Su P."/>
            <person name="Kiefer A.F."/>
            <person name="Nichols A."/>
            <person name="Cepeda A.J."/>
            <person name="Yan W."/>
            <person name="Fan B."/>
            <person name="Jiang Y."/>
            <person name="Adhikari A."/>
            <person name="Zheng C.-J."/>
            <person name="Schuster L."/>
            <person name="Cowan T.M."/>
            <person name="Smanski M.J."/>
            <person name="Chevrette M.G."/>
            <person name="De Carvalho L.P.S."/>
            <person name="Shen B."/>
        </authorList>
    </citation>
    <scope>NUCLEOTIDE SEQUENCE [LARGE SCALE GENOMIC DNA]</scope>
    <source>
        <strain evidence="2 3">NPDC006337</strain>
    </source>
</reference>
<dbReference type="RefSeq" id="WP_359657622.1">
    <property type="nucleotide sequence ID" value="NZ_JBEXZO010000015.1"/>
</dbReference>
<sequence length="238" mass="26178">MSTGLPAGREEAGATVRVRRVWLWRWRRNELRHRSHAVEGWILLILGVAGFIGAPLGGAAAWEAVLEGRAQQRTERHLTDAVLVEDAGPAARGSTRTRATARWAASDGTTYTGRVPVGSHMERGARVSVWTDRDGRITSAPLGQAAARFDAAVAALTVAVGLGFLVLAIHHLVRRHCQRRRTAQWGREWARVAPEWDRKNAWPGGRGAHRALHRDLRGLRLGHLQRKALADTTSGHPQ</sequence>
<evidence type="ECO:0008006" key="4">
    <source>
        <dbReference type="Google" id="ProtNLM"/>
    </source>
</evidence>
<feature type="transmembrane region" description="Helical" evidence="1">
    <location>
        <begin position="151"/>
        <end position="173"/>
    </location>
</feature>
<dbReference type="Proteomes" id="UP001550378">
    <property type="component" value="Unassembled WGS sequence"/>
</dbReference>
<protein>
    <recommendedName>
        <fullName evidence="4">Integral membrane protein</fullName>
    </recommendedName>
</protein>
<dbReference type="EMBL" id="JBEXZR010000029">
    <property type="protein sequence ID" value="MEU0710855.1"/>
    <property type="molecule type" value="Genomic_DNA"/>
</dbReference>
<evidence type="ECO:0000313" key="3">
    <source>
        <dbReference type="Proteomes" id="UP001550378"/>
    </source>
</evidence>
<feature type="transmembrane region" description="Helical" evidence="1">
    <location>
        <begin position="41"/>
        <end position="62"/>
    </location>
</feature>
<accession>A0ABV2WC07</accession>
<keyword evidence="1" id="KW-0812">Transmembrane</keyword>
<keyword evidence="1" id="KW-1133">Transmembrane helix</keyword>
<evidence type="ECO:0000256" key="1">
    <source>
        <dbReference type="SAM" id="Phobius"/>
    </source>
</evidence>
<keyword evidence="1" id="KW-0472">Membrane</keyword>
<organism evidence="2 3">
    <name type="scientific">Streptomyces lavendulocolor</name>
    <dbReference type="NCBI Taxonomy" id="67316"/>
    <lineage>
        <taxon>Bacteria</taxon>
        <taxon>Bacillati</taxon>
        <taxon>Actinomycetota</taxon>
        <taxon>Actinomycetes</taxon>
        <taxon>Kitasatosporales</taxon>
        <taxon>Streptomycetaceae</taxon>
        <taxon>Streptomyces</taxon>
    </lineage>
</organism>
<dbReference type="PANTHER" id="PTHR42305">
    <property type="entry name" value="MEMBRANE PROTEIN RV1733C-RELATED"/>
    <property type="match status" value="1"/>
</dbReference>
<proteinExistence type="predicted"/>
<gene>
    <name evidence="2" type="ORF">ABZ508_26170</name>
</gene>
<dbReference type="InterPro" id="IPR039708">
    <property type="entry name" value="MT1774/Rv1733c-like"/>
</dbReference>
<keyword evidence="3" id="KW-1185">Reference proteome</keyword>